<dbReference type="GO" id="GO:0005524">
    <property type="term" value="F:ATP binding"/>
    <property type="evidence" value="ECO:0007669"/>
    <property type="project" value="UniProtKB-KW"/>
</dbReference>
<dbReference type="Gene3D" id="3.40.50.300">
    <property type="entry name" value="P-loop containing nucleotide triphosphate hydrolases"/>
    <property type="match status" value="2"/>
</dbReference>
<comment type="caution">
    <text evidence="12">The sequence shown here is derived from an EMBL/GenBank/DDBJ whole genome shotgun (WGS) entry which is preliminary data.</text>
</comment>
<dbReference type="OrthoDB" id="6500128at2759"/>
<reference evidence="12 13" key="1">
    <citation type="submission" date="2020-04" db="EMBL/GenBank/DDBJ databases">
        <authorList>
            <person name="Alioto T."/>
            <person name="Alioto T."/>
            <person name="Gomez Garrido J."/>
        </authorList>
    </citation>
    <scope>NUCLEOTIDE SEQUENCE [LARGE SCALE GENOMIC DNA]</scope>
</reference>
<dbReference type="InterPro" id="IPR036640">
    <property type="entry name" value="ABC1_TM_sf"/>
</dbReference>
<proteinExistence type="predicted"/>
<dbReference type="InterPro" id="IPR003439">
    <property type="entry name" value="ABC_transporter-like_ATP-bd"/>
</dbReference>
<feature type="domain" description="ABC transmembrane type-1" evidence="11">
    <location>
        <begin position="268"/>
        <end position="590"/>
    </location>
</feature>
<dbReference type="PANTHER" id="PTHR24223">
    <property type="entry name" value="ATP-BINDING CASSETTE SUB-FAMILY C"/>
    <property type="match status" value="1"/>
</dbReference>
<dbReference type="CDD" id="cd18602">
    <property type="entry name" value="ABC_6TM_SUR1_D2_like"/>
    <property type="match status" value="1"/>
</dbReference>
<dbReference type="EMBL" id="CADEPI010000071">
    <property type="protein sequence ID" value="CAB3372322.1"/>
    <property type="molecule type" value="Genomic_DNA"/>
</dbReference>
<feature type="transmembrane region" description="Helical" evidence="9">
    <location>
        <begin position="138"/>
        <end position="157"/>
    </location>
</feature>
<feature type="domain" description="ABC transmembrane type-1" evidence="11">
    <location>
        <begin position="1213"/>
        <end position="1496"/>
    </location>
</feature>
<dbReference type="Proteomes" id="UP000494165">
    <property type="component" value="Unassembled WGS sequence"/>
</dbReference>
<evidence type="ECO:0000256" key="2">
    <source>
        <dbReference type="ARBA" id="ARBA00022448"/>
    </source>
</evidence>
<dbReference type="FunFam" id="3.40.50.300:FF:000838">
    <property type="entry name" value="ABC multidrug transporter (Eurofung)"/>
    <property type="match status" value="1"/>
</dbReference>
<evidence type="ECO:0000256" key="7">
    <source>
        <dbReference type="ARBA" id="ARBA00023136"/>
    </source>
</evidence>
<feature type="transmembrane region" description="Helical" evidence="9">
    <location>
        <begin position="31"/>
        <end position="50"/>
    </location>
</feature>
<feature type="transmembrane region" description="Helical" evidence="9">
    <location>
        <begin position="97"/>
        <end position="118"/>
    </location>
</feature>
<dbReference type="SUPFAM" id="SSF52540">
    <property type="entry name" value="P-loop containing nucleoside triphosphate hydrolases"/>
    <property type="match status" value="2"/>
</dbReference>
<feature type="transmembrane region" description="Helical" evidence="9">
    <location>
        <begin position="274"/>
        <end position="295"/>
    </location>
</feature>
<dbReference type="GO" id="GO:0016020">
    <property type="term" value="C:membrane"/>
    <property type="evidence" value="ECO:0007669"/>
    <property type="project" value="UniProtKB-SubCell"/>
</dbReference>
<feature type="transmembrane region" description="Helical" evidence="9">
    <location>
        <begin position="1352"/>
        <end position="1369"/>
    </location>
</feature>
<dbReference type="PANTHER" id="PTHR24223:SF461">
    <property type="entry name" value="ATP-BINDING CASSETTE SUB-FAMILY C MEMBER SUR"/>
    <property type="match status" value="1"/>
</dbReference>
<evidence type="ECO:0000256" key="8">
    <source>
        <dbReference type="SAM" id="MobiDB-lite"/>
    </source>
</evidence>
<keyword evidence="4" id="KW-0547">Nucleotide-binding</keyword>
<dbReference type="GO" id="GO:0016887">
    <property type="term" value="F:ATP hydrolysis activity"/>
    <property type="evidence" value="ECO:0007669"/>
    <property type="project" value="InterPro"/>
</dbReference>
<keyword evidence="6 9" id="KW-1133">Transmembrane helix</keyword>
<evidence type="ECO:0000256" key="9">
    <source>
        <dbReference type="SAM" id="Phobius"/>
    </source>
</evidence>
<dbReference type="PROSITE" id="PS50929">
    <property type="entry name" value="ABC_TM1F"/>
    <property type="match status" value="2"/>
</dbReference>
<evidence type="ECO:0000256" key="5">
    <source>
        <dbReference type="ARBA" id="ARBA00022840"/>
    </source>
</evidence>
<dbReference type="InterPro" id="IPR017871">
    <property type="entry name" value="ABC_transporter-like_CS"/>
</dbReference>
<dbReference type="FunFam" id="1.20.1560.10:FF:000006">
    <property type="entry name" value="ATP-binding cassette, sub-family C (CFTR/MRP), member 9"/>
    <property type="match status" value="1"/>
</dbReference>
<dbReference type="FunFam" id="1.20.1560.10:FF:000010">
    <property type="entry name" value="Multidrug resistance-associated ABC transporter"/>
    <property type="match status" value="1"/>
</dbReference>
<keyword evidence="13" id="KW-1185">Reference proteome</keyword>
<dbReference type="Gene3D" id="1.20.1560.10">
    <property type="entry name" value="ABC transporter type 1, transmembrane domain"/>
    <property type="match status" value="2"/>
</dbReference>
<feature type="transmembrane region" description="Helical" evidence="9">
    <location>
        <begin position="1330"/>
        <end position="1346"/>
    </location>
</feature>
<feature type="transmembrane region" description="Helical" evidence="9">
    <location>
        <begin position="70"/>
        <end position="90"/>
    </location>
</feature>
<evidence type="ECO:0000256" key="3">
    <source>
        <dbReference type="ARBA" id="ARBA00022692"/>
    </source>
</evidence>
<dbReference type="InterPro" id="IPR003593">
    <property type="entry name" value="AAA+_ATPase"/>
</dbReference>
<sequence>MFPPAMYYKKFKIRYNEFVSFCRASSSLSELYARYTRSAIILIVFLVQLTEGSEALVLTFTRKSSLFNNALRFCHPMSTFIFLTISSFFVRSNAKPTVRLVLLAAWLANFATKGAQLYHFVSLTKGLSIFYHVRPTTSALSSLFFCTLAAFDGISLISQRLSAKYKPAAAADSKSDASYDEGKEEVYKHASASLLSQATFCWLTPLLWRGAANPLELTDLGKLPKDEATDKCYQAFHHLYDAEKKNSPKGSASLWKCYARFCWAKFTLGGVYKLFGDLVGLAGPLGISIIIEYVARESSPGGSPTAYLTFRELFGNGYVMGCVVLIAALAQGTFSQASTHIVNSEGIHLKAGLQALIYAKSLRLAPWSFSQHDHPKENGGGGDSNGEEVSEGSHGSISVADPGAITNLMSEDAYNVMSCVWIGHYVWAIPLKIAVIMWLLHGKLGWSAVISAALCVLVMTPLQLFVGKNMSSNSKLISEASDERLKKINETFQGIKLIKLYSWENEFCERIFRVRAKELHLLDKDSLYWGVMTFLTHASSVMVTLVTFVTYWLLEDKDLTAADVFSALALFNQLTVPLFIFPVTVPIIIGAIVSTKRLQEFLELPETWCLEKRAPQSEPEPEITPSQNFETHSEAMPSSGLCDSSDSVFGPVGLGNIHEDEEDEECDFILSTPSQRQISSPEVAVTLKEGSSFTWHKDEPPSLLISQKVVLRKGQFTLVVGPVGSGKSSLLSALLGEMLTVSGGVVWESTCDVAYGSQKPWLLNATLRDNILFGTPFNARRYSKVIAACALQPDIAILPAGDLTHIGEKGIALSGGQRQRIAVARALYSRATLVLLDDPLSALDAHVGQHVVEAGMRRLLLRRQGRTVVLVTHRLQLLHLADHIIVMDVSGSIRNQGSLNDIEKKDPDLVTEWRAAMSRQEENQKAAKGRTARERWQLVRLVSRIGSQLSKQKVVAQDGTWQTPEETPMPSSIFIPFRRRTFTNSLSRRHLSHDFPLPIDECGDEFVDEFSTRSSAPPTADTISSKLGRGFSMRRALFRTVSLQGGSRKRSSRSRGSMPQLQRQMSSPTMQHPSGGSIKMKNLENGVAQQGSFFKRIFTNNAAQRTTSISNDAISGHAVAKDKNMFRRLISSSSSFRSSVSASEAPCKPQVHRLESCTSAFSDDNEDEEGEDSIENEGDDVTLEEEREYGKVARKVYLSYLKASGTILGCSYLISAVAWQICRVMTDYWLSEWTGSSDKSRVLDADQMQYYMLVYSGLSILSVLLSVGCNVLGQVAGAKARKVLHERAMQSVMRSPMKFFENTPVGRMINRFATDMAVVDKKIAISIQRLMQFLFLCLSAILVNVAVSPWFLFLAIPICGVYFWVQRFYRISARELQRLDSMTRSPIFSHFAETLGGLQTIRAFGQQARFTSMLNQKMDTHRNVFLIMNSGNRWLGIALDYLGAVIVFAAVLTALLSAHYVPSMVTPALVGLAVNYTLLVPIYLNWVVKFLADMEMYMTAVERLDQYAKLPSEEYKEILEESFPKNWPHEGHINFDGVSLRYDLSREPVVSKLQLDIPAGQKIGICGRTGSGKSSLAMSLFGMVEVFEGRLLIDGLDITKQVPLTTLRSRLSAIPQDAIMFSGTLRENLDPRGKFSDDELWSALELAQMKSVACSIIGGLDGEVKEGGENFSAGQRQLFCLARAVLHGASCLVLDEATSSLDQATEQRLLVAASHAFDGRTVITIAHRLVTLLKCDRVVVLSGGKIVEDASPTELLSRPTSLFSEMLHASEEGSLL</sequence>
<feature type="transmembrane region" description="Helical" evidence="9">
    <location>
        <begin position="527"/>
        <end position="554"/>
    </location>
</feature>
<feature type="compositionally biased region" description="Acidic residues" evidence="8">
    <location>
        <begin position="1163"/>
        <end position="1182"/>
    </location>
</feature>
<feature type="transmembrane region" description="Helical" evidence="9">
    <location>
        <begin position="1434"/>
        <end position="1456"/>
    </location>
</feature>
<dbReference type="CDD" id="cd18591">
    <property type="entry name" value="ABC_6TM_SUR1_D1_like"/>
    <property type="match status" value="1"/>
</dbReference>
<evidence type="ECO:0000313" key="13">
    <source>
        <dbReference type="Proteomes" id="UP000494165"/>
    </source>
</evidence>
<dbReference type="Pfam" id="PF00005">
    <property type="entry name" value="ABC_tran"/>
    <property type="match status" value="2"/>
</dbReference>
<feature type="transmembrane region" description="Helical" evidence="9">
    <location>
        <begin position="446"/>
        <end position="466"/>
    </location>
</feature>
<dbReference type="PROSITE" id="PS00211">
    <property type="entry name" value="ABC_TRANSPORTER_1"/>
    <property type="match status" value="2"/>
</dbReference>
<protein>
    <recommendedName>
        <fullName evidence="14">ATP-binding cassette sub-family C member Sur</fullName>
    </recommendedName>
</protein>
<feature type="transmembrane region" description="Helical" evidence="9">
    <location>
        <begin position="1197"/>
        <end position="1221"/>
    </location>
</feature>
<dbReference type="InterPro" id="IPR011527">
    <property type="entry name" value="ABC1_TM_dom"/>
</dbReference>
<feature type="transmembrane region" description="Helical" evidence="9">
    <location>
        <begin position="1468"/>
        <end position="1488"/>
    </location>
</feature>
<dbReference type="Pfam" id="PF00664">
    <property type="entry name" value="ABC_membrane"/>
    <property type="match status" value="2"/>
</dbReference>
<dbReference type="SUPFAM" id="SSF90123">
    <property type="entry name" value="ABC transporter transmembrane region"/>
    <property type="match status" value="2"/>
</dbReference>
<evidence type="ECO:0000259" key="10">
    <source>
        <dbReference type="PROSITE" id="PS50893"/>
    </source>
</evidence>
<dbReference type="GO" id="GO:0140359">
    <property type="term" value="F:ABC-type transporter activity"/>
    <property type="evidence" value="ECO:0007669"/>
    <property type="project" value="InterPro"/>
</dbReference>
<keyword evidence="5" id="KW-0067">ATP-binding</keyword>
<comment type="subcellular location">
    <subcellularLocation>
        <location evidence="1">Membrane</location>
        <topology evidence="1">Multi-pass membrane protein</topology>
    </subcellularLocation>
</comment>
<feature type="transmembrane region" description="Helical" evidence="9">
    <location>
        <begin position="1250"/>
        <end position="1272"/>
    </location>
</feature>
<feature type="domain" description="ABC transporter" evidence="10">
    <location>
        <begin position="687"/>
        <end position="915"/>
    </location>
</feature>
<dbReference type="PROSITE" id="PS50893">
    <property type="entry name" value="ABC_TRANSPORTER_2"/>
    <property type="match status" value="2"/>
</dbReference>
<feature type="transmembrane region" description="Helical" evidence="9">
    <location>
        <begin position="574"/>
        <end position="593"/>
    </location>
</feature>
<feature type="region of interest" description="Disordered" evidence="8">
    <location>
        <begin position="373"/>
        <end position="395"/>
    </location>
</feature>
<evidence type="ECO:0000256" key="4">
    <source>
        <dbReference type="ARBA" id="ARBA00022741"/>
    </source>
</evidence>
<feature type="compositionally biased region" description="Polar residues" evidence="8">
    <location>
        <begin position="1059"/>
        <end position="1074"/>
    </location>
</feature>
<dbReference type="CDD" id="cd03250">
    <property type="entry name" value="ABCC_MRP_domain1"/>
    <property type="match status" value="1"/>
</dbReference>
<keyword evidence="2" id="KW-0813">Transport</keyword>
<evidence type="ECO:0000256" key="1">
    <source>
        <dbReference type="ARBA" id="ARBA00004141"/>
    </source>
</evidence>
<gene>
    <name evidence="12" type="ORF">CLODIP_2_CD13289</name>
</gene>
<dbReference type="CDD" id="cd03244">
    <property type="entry name" value="ABCC_MRP_domain2"/>
    <property type="match status" value="1"/>
</dbReference>
<feature type="region of interest" description="Disordered" evidence="8">
    <location>
        <begin position="1159"/>
        <end position="1182"/>
    </location>
</feature>
<feature type="transmembrane region" description="Helical" evidence="9">
    <location>
        <begin position="315"/>
        <end position="334"/>
    </location>
</feature>
<dbReference type="InterPro" id="IPR027417">
    <property type="entry name" value="P-loop_NTPase"/>
</dbReference>
<feature type="region of interest" description="Disordered" evidence="8">
    <location>
        <begin position="1042"/>
        <end position="1080"/>
    </location>
</feature>
<evidence type="ECO:0000313" key="12">
    <source>
        <dbReference type="EMBL" id="CAB3372322.1"/>
    </source>
</evidence>
<keyword evidence="3 9" id="KW-0812">Transmembrane</keyword>
<feature type="transmembrane region" description="Helical" evidence="9">
    <location>
        <begin position="419"/>
        <end position="440"/>
    </location>
</feature>
<feature type="domain" description="ABC transporter" evidence="10">
    <location>
        <begin position="1533"/>
        <end position="1768"/>
    </location>
</feature>
<evidence type="ECO:0000259" key="11">
    <source>
        <dbReference type="PROSITE" id="PS50929"/>
    </source>
</evidence>
<dbReference type="FunFam" id="3.40.50.300:FF:000997">
    <property type="entry name" value="Multidrug resistance-associated protein 1"/>
    <property type="match status" value="1"/>
</dbReference>
<name>A0A8S1CW24_9INSE</name>
<organism evidence="12 13">
    <name type="scientific">Cloeon dipterum</name>
    <dbReference type="NCBI Taxonomy" id="197152"/>
    <lineage>
        <taxon>Eukaryota</taxon>
        <taxon>Metazoa</taxon>
        <taxon>Ecdysozoa</taxon>
        <taxon>Arthropoda</taxon>
        <taxon>Hexapoda</taxon>
        <taxon>Insecta</taxon>
        <taxon>Pterygota</taxon>
        <taxon>Palaeoptera</taxon>
        <taxon>Ephemeroptera</taxon>
        <taxon>Pisciforma</taxon>
        <taxon>Baetidae</taxon>
        <taxon>Cloeon</taxon>
    </lineage>
</organism>
<evidence type="ECO:0000256" key="6">
    <source>
        <dbReference type="ARBA" id="ARBA00022989"/>
    </source>
</evidence>
<accession>A0A8S1CW24</accession>
<dbReference type="InterPro" id="IPR050173">
    <property type="entry name" value="ABC_transporter_C-like"/>
</dbReference>
<dbReference type="SMART" id="SM00382">
    <property type="entry name" value="AAA"/>
    <property type="match status" value="2"/>
</dbReference>
<feature type="region of interest" description="Disordered" evidence="8">
    <location>
        <begin position="613"/>
        <end position="642"/>
    </location>
</feature>
<keyword evidence="7 9" id="KW-0472">Membrane</keyword>
<evidence type="ECO:0008006" key="14">
    <source>
        <dbReference type="Google" id="ProtNLM"/>
    </source>
</evidence>